<comment type="caution">
    <text evidence="2">The sequence shown here is derived from an EMBL/GenBank/DDBJ whole genome shotgun (WGS) entry which is preliminary data.</text>
</comment>
<evidence type="ECO:0000256" key="1">
    <source>
        <dbReference type="SAM" id="MobiDB-lite"/>
    </source>
</evidence>
<dbReference type="AlphaFoldDB" id="A0A9D5ACK7"/>
<dbReference type="EMBL" id="JAMSHJ010000005">
    <property type="protein sequence ID" value="KAI5402981.1"/>
    <property type="molecule type" value="Genomic_DNA"/>
</dbReference>
<feature type="region of interest" description="Disordered" evidence="1">
    <location>
        <begin position="52"/>
        <end position="107"/>
    </location>
</feature>
<evidence type="ECO:0000313" key="3">
    <source>
        <dbReference type="Proteomes" id="UP001058974"/>
    </source>
</evidence>
<feature type="compositionally biased region" description="Pro residues" evidence="1">
    <location>
        <begin position="9"/>
        <end position="21"/>
    </location>
</feature>
<organism evidence="2 3">
    <name type="scientific">Pisum sativum</name>
    <name type="common">Garden pea</name>
    <name type="synonym">Lathyrus oleraceus</name>
    <dbReference type="NCBI Taxonomy" id="3888"/>
    <lineage>
        <taxon>Eukaryota</taxon>
        <taxon>Viridiplantae</taxon>
        <taxon>Streptophyta</taxon>
        <taxon>Embryophyta</taxon>
        <taxon>Tracheophyta</taxon>
        <taxon>Spermatophyta</taxon>
        <taxon>Magnoliopsida</taxon>
        <taxon>eudicotyledons</taxon>
        <taxon>Gunneridae</taxon>
        <taxon>Pentapetalae</taxon>
        <taxon>rosids</taxon>
        <taxon>fabids</taxon>
        <taxon>Fabales</taxon>
        <taxon>Fabaceae</taxon>
        <taxon>Papilionoideae</taxon>
        <taxon>50 kb inversion clade</taxon>
        <taxon>NPAAA clade</taxon>
        <taxon>Hologalegina</taxon>
        <taxon>IRL clade</taxon>
        <taxon>Fabeae</taxon>
        <taxon>Lathyrus</taxon>
    </lineage>
</organism>
<proteinExistence type="predicted"/>
<gene>
    <name evidence="2" type="ORF">KIW84_050543</name>
</gene>
<dbReference type="Gramene" id="Psat05G0054300-T1">
    <property type="protein sequence ID" value="KAI5402981.1"/>
    <property type="gene ID" value="KIW84_050543"/>
</dbReference>
<name>A0A9D5ACK7_PEA</name>
<keyword evidence="3" id="KW-1185">Reference proteome</keyword>
<evidence type="ECO:0000313" key="2">
    <source>
        <dbReference type="EMBL" id="KAI5402981.1"/>
    </source>
</evidence>
<feature type="compositionally biased region" description="Basic residues" evidence="1">
    <location>
        <begin position="71"/>
        <end position="84"/>
    </location>
</feature>
<accession>A0A9D5ACK7</accession>
<feature type="compositionally biased region" description="Gly residues" evidence="1">
    <location>
        <begin position="94"/>
        <end position="107"/>
    </location>
</feature>
<reference evidence="2 3" key="1">
    <citation type="journal article" date="2022" name="Nat. Genet.">
        <title>Improved pea reference genome and pan-genome highlight genomic features and evolutionary characteristics.</title>
        <authorList>
            <person name="Yang T."/>
            <person name="Liu R."/>
            <person name="Luo Y."/>
            <person name="Hu S."/>
            <person name="Wang D."/>
            <person name="Wang C."/>
            <person name="Pandey M.K."/>
            <person name="Ge S."/>
            <person name="Xu Q."/>
            <person name="Li N."/>
            <person name="Li G."/>
            <person name="Huang Y."/>
            <person name="Saxena R.K."/>
            <person name="Ji Y."/>
            <person name="Li M."/>
            <person name="Yan X."/>
            <person name="He Y."/>
            <person name="Liu Y."/>
            <person name="Wang X."/>
            <person name="Xiang C."/>
            <person name="Varshney R.K."/>
            <person name="Ding H."/>
            <person name="Gao S."/>
            <person name="Zong X."/>
        </authorList>
    </citation>
    <scope>NUCLEOTIDE SEQUENCE [LARGE SCALE GENOMIC DNA]</scope>
    <source>
        <strain evidence="2 3">cv. Zhongwan 6</strain>
    </source>
</reference>
<sequence>MSIPTDVVTPPPQSSSPPKNPFHPALAAHSMLTLEEASLIKMAATGAHAAMVATQPKDVTEPSSYNDNRGGKKNNNRNSAHKNRNSYGRNSGRGQRGGGRGGGQPSL</sequence>
<feature type="region of interest" description="Disordered" evidence="1">
    <location>
        <begin position="1"/>
        <end position="24"/>
    </location>
</feature>
<dbReference type="Proteomes" id="UP001058974">
    <property type="component" value="Chromosome 5"/>
</dbReference>
<protein>
    <submittedName>
        <fullName evidence="2">Uncharacterized protein</fullName>
    </submittedName>
</protein>